<dbReference type="EMBL" id="CAJNRE010000103">
    <property type="protein sequence ID" value="CAF1918868.1"/>
    <property type="molecule type" value="Genomic_DNA"/>
</dbReference>
<feature type="domain" description="Ubiquitin-like" evidence="1">
    <location>
        <begin position="1"/>
        <end position="87"/>
    </location>
</feature>
<dbReference type="SUPFAM" id="SSF54236">
    <property type="entry name" value="Ubiquitin-like"/>
    <property type="match status" value="1"/>
</dbReference>
<evidence type="ECO:0000313" key="4">
    <source>
        <dbReference type="EMBL" id="CAF1918868.1"/>
    </source>
</evidence>
<sequence>MRISIDTTCTGKERPFDFDVESSTTIKQLKELLFEKVNNITTITAEDLQTSYFDFEGDKLDTDENTLKIYGVEEKSRLKYVESMNRPSRDPDSLGGVGAKFVDVSNEKGLQRIEWAKNAPEWRRVDRGFVLEGICTSPKCKATGQTVAISMHYRNYDITSESDLLKSICPMCKEYVDPKTCGFNNCWWRIDGTKKEYGKPPKSIKSEWRYADNAYHYFDEKLSGTTSWLRLTFECVKNKPLL</sequence>
<comment type="caution">
    <text evidence="3">The sequence shown here is derived from an EMBL/GenBank/DDBJ whole genome shotgun (WGS) entry which is preliminary data.</text>
</comment>
<evidence type="ECO:0000313" key="2">
    <source>
        <dbReference type="EMBL" id="CAF1255641.1"/>
    </source>
</evidence>
<dbReference type="EMBL" id="CAJNOW010015079">
    <property type="protein sequence ID" value="CAF1638557.1"/>
    <property type="molecule type" value="Genomic_DNA"/>
</dbReference>
<proteinExistence type="predicted"/>
<evidence type="ECO:0000313" key="5">
    <source>
        <dbReference type="EMBL" id="CAF5113828.1"/>
    </source>
</evidence>
<dbReference type="Proteomes" id="UP000663834">
    <property type="component" value="Unassembled WGS sequence"/>
</dbReference>
<dbReference type="EMBL" id="CAJOBI010256268">
    <property type="protein sequence ID" value="CAF5113828.1"/>
    <property type="molecule type" value="Genomic_DNA"/>
</dbReference>
<dbReference type="Proteomes" id="UP000676336">
    <property type="component" value="Unassembled WGS sequence"/>
</dbReference>
<organism evidence="3 6">
    <name type="scientific">Rotaria magnacalcarata</name>
    <dbReference type="NCBI Taxonomy" id="392030"/>
    <lineage>
        <taxon>Eukaryota</taxon>
        <taxon>Metazoa</taxon>
        <taxon>Spiralia</taxon>
        <taxon>Gnathifera</taxon>
        <taxon>Rotifera</taxon>
        <taxon>Eurotatoria</taxon>
        <taxon>Bdelloidea</taxon>
        <taxon>Philodinida</taxon>
        <taxon>Philodinidae</taxon>
        <taxon>Rotaria</taxon>
    </lineage>
</organism>
<name>A0A816DP58_9BILA</name>
<dbReference type="Proteomes" id="UP000663855">
    <property type="component" value="Unassembled WGS sequence"/>
</dbReference>
<evidence type="ECO:0000313" key="3">
    <source>
        <dbReference type="EMBL" id="CAF1638557.1"/>
    </source>
</evidence>
<accession>A0A816DP58</accession>
<dbReference type="Pfam" id="PF00240">
    <property type="entry name" value="ubiquitin"/>
    <property type="match status" value="1"/>
</dbReference>
<dbReference type="InterPro" id="IPR029071">
    <property type="entry name" value="Ubiquitin-like_domsf"/>
</dbReference>
<dbReference type="PROSITE" id="PS50053">
    <property type="entry name" value="UBIQUITIN_2"/>
    <property type="match status" value="1"/>
</dbReference>
<dbReference type="AlphaFoldDB" id="A0A816DP58"/>
<dbReference type="Gene3D" id="3.10.20.90">
    <property type="entry name" value="Phosphatidylinositol 3-kinase Catalytic Subunit, Chain A, domain 1"/>
    <property type="match status" value="1"/>
</dbReference>
<reference evidence="3" key="1">
    <citation type="submission" date="2021-02" db="EMBL/GenBank/DDBJ databases">
        <authorList>
            <person name="Nowell W R."/>
        </authorList>
    </citation>
    <scope>NUCLEOTIDE SEQUENCE</scope>
</reference>
<dbReference type="OrthoDB" id="417450at2759"/>
<dbReference type="Proteomes" id="UP000663824">
    <property type="component" value="Unassembled WGS sequence"/>
</dbReference>
<evidence type="ECO:0000259" key="1">
    <source>
        <dbReference type="PROSITE" id="PS50053"/>
    </source>
</evidence>
<gene>
    <name evidence="2" type="ORF">CJN711_LOCUS14716</name>
    <name evidence="3" type="ORF">KQP761_LOCUS27605</name>
    <name evidence="4" type="ORF">MBJ925_LOCUS1585</name>
    <name evidence="5" type="ORF">SMN809_LOCUS62213</name>
</gene>
<protein>
    <recommendedName>
        <fullName evidence="1">Ubiquitin-like domain-containing protein</fullName>
    </recommendedName>
</protein>
<dbReference type="EMBL" id="CAJNOV010006696">
    <property type="protein sequence ID" value="CAF1255641.1"/>
    <property type="molecule type" value="Genomic_DNA"/>
</dbReference>
<evidence type="ECO:0000313" key="6">
    <source>
        <dbReference type="Proteomes" id="UP000663834"/>
    </source>
</evidence>
<dbReference type="InterPro" id="IPR000626">
    <property type="entry name" value="Ubiquitin-like_dom"/>
</dbReference>